<comment type="subcellular location">
    <subcellularLocation>
        <location evidence="1">Cell inner membrane</location>
        <topology evidence="1">Multi-pass membrane protein</topology>
    </subcellularLocation>
</comment>
<evidence type="ECO:0000313" key="12">
    <source>
        <dbReference type="Proteomes" id="UP001596527"/>
    </source>
</evidence>
<feature type="transmembrane region" description="Helical" evidence="10">
    <location>
        <begin position="262"/>
        <end position="279"/>
    </location>
</feature>
<keyword evidence="7 10" id="KW-1133">Transmembrane helix</keyword>
<feature type="transmembrane region" description="Helical" evidence="10">
    <location>
        <begin position="229"/>
        <end position="247"/>
    </location>
</feature>
<feature type="transmembrane region" description="Helical" evidence="10">
    <location>
        <begin position="50"/>
        <end position="70"/>
    </location>
</feature>
<protein>
    <recommendedName>
        <fullName evidence="9">C4-dicarboxylate transporter DcuA</fullName>
    </recommendedName>
</protein>
<dbReference type="PIRSF" id="PIRSF004539">
    <property type="entry name" value="C4-dicrbxl_trns"/>
    <property type="match status" value="1"/>
</dbReference>
<dbReference type="Pfam" id="PF03605">
    <property type="entry name" value="DcuA_DcuB"/>
    <property type="match status" value="1"/>
</dbReference>
<dbReference type="InterPro" id="IPR004668">
    <property type="entry name" value="Anaer_Dcu_memb_transpt"/>
</dbReference>
<dbReference type="Proteomes" id="UP001596527">
    <property type="component" value="Unassembled WGS sequence"/>
</dbReference>
<sequence>MIWIQFIVVLVFILIGARIGSIGIGLAGGAGVIVLGLLGLPVDPETGIPWTVLGIIMTVIVAASAMQAAGGLDYLVGLSERMLRRNPRRITFYAPMVTYLMTLLCGTGHVAFSTLPVISEVAKEEGIRPSRPLSISVVASQVAIAASPISAATIAMTAAAQPAGVEYYQILLVAIPTTFVGCMVGALVASHQGCELQDDPVYQEREAKGLVSHTKTEIAKAPVGAKRSVGVFLVAIIIVMLYAILISDNLGLVENPPYPREAAIMIIMLTAAMVIVLWCRTDPTKVATGSVFRGGMSAAVCILGVAWLGNTFVNGNLDAIKAAGGGIVESAPWLLAVVLFFASALLYSQGATTATLMPVAQALGVAGSVMVASFPAVTGLYLLPTYPTTVAAVELDDTGSTRIGKYVFNHPFILPGTVSVIVAVLIGFPLAKLVVG</sequence>
<comment type="caution">
    <text evidence="11">The sequence shown here is derived from an EMBL/GenBank/DDBJ whole genome shotgun (WGS) entry which is preliminary data.</text>
</comment>
<evidence type="ECO:0000256" key="7">
    <source>
        <dbReference type="ARBA" id="ARBA00022989"/>
    </source>
</evidence>
<accession>A0ABW2SNA5</accession>
<evidence type="ECO:0000256" key="6">
    <source>
        <dbReference type="ARBA" id="ARBA00022692"/>
    </source>
</evidence>
<evidence type="ECO:0000313" key="11">
    <source>
        <dbReference type="EMBL" id="MFC7581073.1"/>
    </source>
</evidence>
<evidence type="ECO:0000256" key="5">
    <source>
        <dbReference type="ARBA" id="ARBA00022519"/>
    </source>
</evidence>
<keyword evidence="6 10" id="KW-0812">Transmembrane</keyword>
<comment type="similarity">
    <text evidence="2">Belongs to the DcuA/DcuB transporter (TC 2.A.13.1) family.</text>
</comment>
<keyword evidence="3" id="KW-0813">Transport</keyword>
<feature type="transmembrane region" description="Helical" evidence="10">
    <location>
        <begin position="330"/>
        <end position="347"/>
    </location>
</feature>
<evidence type="ECO:0000256" key="9">
    <source>
        <dbReference type="ARBA" id="ARBA00039380"/>
    </source>
</evidence>
<evidence type="ECO:0000256" key="4">
    <source>
        <dbReference type="ARBA" id="ARBA00022475"/>
    </source>
</evidence>
<feature type="transmembrane region" description="Helical" evidence="10">
    <location>
        <begin position="359"/>
        <end position="383"/>
    </location>
</feature>
<proteinExistence type="inferred from homology"/>
<organism evidence="11 12">
    <name type="scientific">Schaalia naturae</name>
    <dbReference type="NCBI Taxonomy" id="635203"/>
    <lineage>
        <taxon>Bacteria</taxon>
        <taxon>Bacillati</taxon>
        <taxon>Actinomycetota</taxon>
        <taxon>Actinomycetes</taxon>
        <taxon>Actinomycetales</taxon>
        <taxon>Actinomycetaceae</taxon>
        <taxon>Schaalia</taxon>
    </lineage>
</organism>
<name>A0ABW2SNA5_9ACTO</name>
<dbReference type="PANTHER" id="PTHR36106">
    <property type="entry name" value="ANAEROBIC C4-DICARBOXYLATE TRANSPORTER DCUB"/>
    <property type="match status" value="1"/>
</dbReference>
<feature type="transmembrane region" description="Helical" evidence="10">
    <location>
        <begin position="167"/>
        <end position="189"/>
    </location>
</feature>
<feature type="transmembrane region" description="Helical" evidence="10">
    <location>
        <begin position="6"/>
        <end position="38"/>
    </location>
</feature>
<evidence type="ECO:0000256" key="2">
    <source>
        <dbReference type="ARBA" id="ARBA00006413"/>
    </source>
</evidence>
<keyword evidence="4" id="KW-1003">Cell membrane</keyword>
<evidence type="ECO:0000256" key="1">
    <source>
        <dbReference type="ARBA" id="ARBA00004429"/>
    </source>
</evidence>
<dbReference type="NCBIfam" id="NF009136">
    <property type="entry name" value="PRK12489.1"/>
    <property type="match status" value="1"/>
</dbReference>
<evidence type="ECO:0000256" key="10">
    <source>
        <dbReference type="SAM" id="Phobius"/>
    </source>
</evidence>
<dbReference type="EMBL" id="JBHTEF010000001">
    <property type="protein sequence ID" value="MFC7581073.1"/>
    <property type="molecule type" value="Genomic_DNA"/>
</dbReference>
<dbReference type="NCBIfam" id="NF006927">
    <property type="entry name" value="PRK09412.1"/>
    <property type="match status" value="1"/>
</dbReference>
<keyword evidence="12" id="KW-1185">Reference proteome</keyword>
<dbReference type="RefSeq" id="WP_380973938.1">
    <property type="nucleotide sequence ID" value="NZ_JBHTEF010000001.1"/>
</dbReference>
<feature type="transmembrane region" description="Helical" evidence="10">
    <location>
        <begin position="291"/>
        <end position="310"/>
    </location>
</feature>
<keyword evidence="5" id="KW-0997">Cell inner membrane</keyword>
<keyword evidence="8 10" id="KW-0472">Membrane</keyword>
<reference evidence="12" key="1">
    <citation type="journal article" date="2019" name="Int. J. Syst. Evol. Microbiol.">
        <title>The Global Catalogue of Microorganisms (GCM) 10K type strain sequencing project: providing services to taxonomists for standard genome sequencing and annotation.</title>
        <authorList>
            <consortium name="The Broad Institute Genomics Platform"/>
            <consortium name="The Broad Institute Genome Sequencing Center for Infectious Disease"/>
            <person name="Wu L."/>
            <person name="Ma J."/>
        </authorList>
    </citation>
    <scope>NUCLEOTIDE SEQUENCE [LARGE SCALE GENOMIC DNA]</scope>
    <source>
        <strain evidence="12">CCUG 56698</strain>
    </source>
</reference>
<evidence type="ECO:0000256" key="8">
    <source>
        <dbReference type="ARBA" id="ARBA00023136"/>
    </source>
</evidence>
<dbReference type="PANTHER" id="PTHR36106:SF2">
    <property type="entry name" value="C4-DICARBOXYLATE TRANSPORTER DCUA"/>
    <property type="match status" value="1"/>
</dbReference>
<gene>
    <name evidence="11" type="ORF">ACFQWG_07670</name>
</gene>
<feature type="transmembrane region" description="Helical" evidence="10">
    <location>
        <begin position="90"/>
        <end position="112"/>
    </location>
</feature>
<dbReference type="NCBIfam" id="TIGR00770">
    <property type="entry name" value="Dcu"/>
    <property type="match status" value="1"/>
</dbReference>
<evidence type="ECO:0000256" key="3">
    <source>
        <dbReference type="ARBA" id="ARBA00022448"/>
    </source>
</evidence>
<feature type="transmembrane region" description="Helical" evidence="10">
    <location>
        <begin position="412"/>
        <end position="435"/>
    </location>
</feature>